<organism evidence="1 2">
    <name type="scientific">Dentiscutata erythropus</name>
    <dbReference type="NCBI Taxonomy" id="1348616"/>
    <lineage>
        <taxon>Eukaryota</taxon>
        <taxon>Fungi</taxon>
        <taxon>Fungi incertae sedis</taxon>
        <taxon>Mucoromycota</taxon>
        <taxon>Glomeromycotina</taxon>
        <taxon>Glomeromycetes</taxon>
        <taxon>Diversisporales</taxon>
        <taxon>Gigasporaceae</taxon>
        <taxon>Dentiscutata</taxon>
    </lineage>
</organism>
<name>A0A9N9NSU6_9GLOM</name>
<sequence length="72" mass="8378">MVELDDPNSKLNVQIKNAKIENIAFTQPREQSVAFYTSRLFNFSNLQKFDNLSQLSQPAYFSDILMFKSNEI</sequence>
<comment type="caution">
    <text evidence="1">The sequence shown here is derived from an EMBL/GenBank/DDBJ whole genome shotgun (WGS) entry which is preliminary data.</text>
</comment>
<gene>
    <name evidence="1" type="ORF">DERYTH_LOCUS17516</name>
</gene>
<protein>
    <submittedName>
        <fullName evidence="1">10540_t:CDS:1</fullName>
    </submittedName>
</protein>
<dbReference type="OrthoDB" id="10447250at2759"/>
<reference evidence="1" key="1">
    <citation type="submission" date="2021-06" db="EMBL/GenBank/DDBJ databases">
        <authorList>
            <person name="Kallberg Y."/>
            <person name="Tangrot J."/>
            <person name="Rosling A."/>
        </authorList>
    </citation>
    <scope>NUCLEOTIDE SEQUENCE</scope>
    <source>
        <strain evidence="1">MA453B</strain>
    </source>
</reference>
<proteinExistence type="predicted"/>
<dbReference type="AlphaFoldDB" id="A0A9N9NSU6"/>
<feature type="non-terminal residue" evidence="1">
    <location>
        <position position="72"/>
    </location>
</feature>
<dbReference type="EMBL" id="CAJVPY010016587">
    <property type="protein sequence ID" value="CAG8757819.1"/>
    <property type="molecule type" value="Genomic_DNA"/>
</dbReference>
<dbReference type="Proteomes" id="UP000789405">
    <property type="component" value="Unassembled WGS sequence"/>
</dbReference>
<accession>A0A9N9NSU6</accession>
<evidence type="ECO:0000313" key="1">
    <source>
        <dbReference type="EMBL" id="CAG8757819.1"/>
    </source>
</evidence>
<keyword evidence="2" id="KW-1185">Reference proteome</keyword>
<evidence type="ECO:0000313" key="2">
    <source>
        <dbReference type="Proteomes" id="UP000789405"/>
    </source>
</evidence>